<sequence>MDASSPAAKQLLQVAFDAYRLDIAGPPIEFDAGTAIEASSLVIRASWALVNHDSSSAEIKRWVAMSHRPTTPSHHLTADLLFRFLPQLRKRALAKHEPDPLAERLATLLRHWPLSGVLADLDTGPDSPPDLCGHSGLMQLYAERWAKYQNPNWRPDESLNEYVDLVRND</sequence>
<evidence type="ECO:0000259" key="1">
    <source>
        <dbReference type="Pfam" id="PF19920"/>
    </source>
</evidence>
<gene>
    <name evidence="2" type="ordered locus">Sinac_2121</name>
</gene>
<accession>L0DCU0</accession>
<dbReference type="KEGG" id="saci:Sinac_2121"/>
<reference evidence="2 3" key="1">
    <citation type="submission" date="2012-02" db="EMBL/GenBank/DDBJ databases">
        <title>Complete sequence of chromosome of Singulisphaera acidiphila DSM 18658.</title>
        <authorList>
            <consortium name="US DOE Joint Genome Institute (JGI-PGF)"/>
            <person name="Lucas S."/>
            <person name="Copeland A."/>
            <person name="Lapidus A."/>
            <person name="Glavina del Rio T."/>
            <person name="Dalin E."/>
            <person name="Tice H."/>
            <person name="Bruce D."/>
            <person name="Goodwin L."/>
            <person name="Pitluck S."/>
            <person name="Peters L."/>
            <person name="Ovchinnikova G."/>
            <person name="Chertkov O."/>
            <person name="Kyrpides N."/>
            <person name="Mavromatis K."/>
            <person name="Ivanova N."/>
            <person name="Brettin T."/>
            <person name="Detter J.C."/>
            <person name="Han C."/>
            <person name="Larimer F."/>
            <person name="Land M."/>
            <person name="Hauser L."/>
            <person name="Markowitz V."/>
            <person name="Cheng J.-F."/>
            <person name="Hugenholtz P."/>
            <person name="Woyke T."/>
            <person name="Wu D."/>
            <person name="Tindall B."/>
            <person name="Pomrenke H."/>
            <person name="Brambilla E."/>
            <person name="Klenk H.-P."/>
            <person name="Eisen J.A."/>
        </authorList>
    </citation>
    <scope>NUCLEOTIDE SEQUENCE [LARGE SCALE GENOMIC DNA]</scope>
    <source>
        <strain evidence="3">ATCC BAA-1392 / DSM 18658 / VKM B-2454 / MOB10</strain>
    </source>
</reference>
<dbReference type="STRING" id="886293.Sinac_2121"/>
<dbReference type="eggNOG" id="ENOG5030UP7">
    <property type="taxonomic scope" value="Bacteria"/>
</dbReference>
<evidence type="ECO:0000313" key="2">
    <source>
        <dbReference type="EMBL" id="AGA26456.1"/>
    </source>
</evidence>
<dbReference type="OrthoDB" id="280306at2"/>
<dbReference type="AlphaFoldDB" id="L0DCU0"/>
<dbReference type="Proteomes" id="UP000010798">
    <property type="component" value="Chromosome"/>
</dbReference>
<feature type="domain" description="MoxR-vWA-beta-propeller ternary system" evidence="1">
    <location>
        <begin position="6"/>
        <end position="164"/>
    </location>
</feature>
<organism evidence="2 3">
    <name type="scientific">Singulisphaera acidiphila (strain ATCC BAA-1392 / DSM 18658 / VKM B-2454 / MOB10)</name>
    <dbReference type="NCBI Taxonomy" id="886293"/>
    <lineage>
        <taxon>Bacteria</taxon>
        <taxon>Pseudomonadati</taxon>
        <taxon>Planctomycetota</taxon>
        <taxon>Planctomycetia</taxon>
        <taxon>Isosphaerales</taxon>
        <taxon>Isosphaeraceae</taxon>
        <taxon>Singulisphaera</taxon>
    </lineage>
</organism>
<name>L0DCU0_SINAD</name>
<dbReference type="EMBL" id="CP003364">
    <property type="protein sequence ID" value="AGA26456.1"/>
    <property type="molecule type" value="Genomic_DNA"/>
</dbReference>
<dbReference type="Pfam" id="PF19920">
    <property type="entry name" value="bpX4"/>
    <property type="match status" value="1"/>
</dbReference>
<protein>
    <recommendedName>
        <fullName evidence="1">MoxR-vWA-beta-propeller ternary system domain-containing protein</fullName>
    </recommendedName>
</protein>
<evidence type="ECO:0000313" key="3">
    <source>
        <dbReference type="Proteomes" id="UP000010798"/>
    </source>
</evidence>
<dbReference type="HOGENOM" id="CLU_1577452_0_0_0"/>
<proteinExistence type="predicted"/>
<keyword evidence="3" id="KW-1185">Reference proteome</keyword>
<dbReference type="InterPro" id="IPR045549">
    <property type="entry name" value="bpX4"/>
</dbReference>